<evidence type="ECO:0000313" key="3">
    <source>
        <dbReference type="Proteomes" id="UP000203112"/>
    </source>
</evidence>
<sequence length="84" mass="9047">MPGPDSPRESDTERDGFLSYAAEWHALTHGIYAGLRSRRPAPGPLPDNPDVEAEPHYYKGGYIIGTLLQVLVLAALAYLGVGVV</sequence>
<dbReference type="KEGG" id="vg:16194265"/>
<keyword evidence="1" id="KW-1133">Transmembrane helix</keyword>
<name>R4TM07_9CAUD</name>
<keyword evidence="1" id="KW-0472">Membrane</keyword>
<evidence type="ECO:0000256" key="1">
    <source>
        <dbReference type="SAM" id="Phobius"/>
    </source>
</evidence>
<dbReference type="Proteomes" id="UP000203112">
    <property type="component" value="Segment"/>
</dbReference>
<reference evidence="2 3" key="1">
    <citation type="submission" date="2012-12" db="EMBL/GenBank/DDBJ databases">
        <authorList>
            <person name="Sencilo A."/>
            <person name="Jacobs-Sera D."/>
            <person name="Russell D.A."/>
            <person name="Ko C."/>
            <person name="Atanasova N."/>
            <person name="Osterlund E."/>
            <person name="Oksanen H.M."/>
            <person name="Bamford D.H."/>
            <person name="Hatfull G.F."/>
            <person name="Roine E."/>
            <person name="Hendrix R.W."/>
        </authorList>
    </citation>
    <scope>NUCLEOTIDE SEQUENCE [LARGE SCALE GENOMIC DNA]</scope>
</reference>
<accession>R4TM07</accession>
<dbReference type="EMBL" id="KC292024">
    <property type="protein sequence ID" value="AGM11198.1"/>
    <property type="molecule type" value="Genomic_DNA"/>
</dbReference>
<keyword evidence="3" id="KW-1185">Reference proteome</keyword>
<feature type="transmembrane region" description="Helical" evidence="1">
    <location>
        <begin position="62"/>
        <end position="81"/>
    </location>
</feature>
<evidence type="ECO:0000313" key="2">
    <source>
        <dbReference type="EMBL" id="AGM11198.1"/>
    </source>
</evidence>
<protein>
    <submittedName>
        <fullName evidence="2">Uncharacterized protein</fullName>
    </submittedName>
</protein>
<proteinExistence type="predicted"/>
<keyword evidence="1" id="KW-0812">Transmembrane</keyword>
<organism evidence="2 3">
    <name type="scientific">Haloarcula hispanica tailed virus 2</name>
    <dbReference type="NCBI Taxonomy" id="1273751"/>
    <lineage>
        <taxon>Viruses</taxon>
        <taxon>Duplodnaviria</taxon>
        <taxon>Heunggongvirae</taxon>
        <taxon>Uroviricota</taxon>
        <taxon>Caudoviricetes</taxon>
        <taxon>Saparoviridae</taxon>
        <taxon>Halohivirus</taxon>
        <taxon>Halohivirus suolae</taxon>
        <taxon>Halohivirus HHTV2</taxon>
    </lineage>
</organism>
<dbReference type="RefSeq" id="YP_008060342.1">
    <property type="nucleotide sequence ID" value="NC_021340.1"/>
</dbReference>
<dbReference type="GeneID" id="16194265"/>
<gene>
    <name evidence="2" type="primary">33</name>
    <name evidence="2" type="ORF">HHTV2_33</name>
</gene>